<comment type="subcellular location">
    <subcellularLocation>
        <location evidence="1">Periplasm</location>
    </subcellularLocation>
</comment>
<dbReference type="GO" id="GO:0015833">
    <property type="term" value="P:peptide transport"/>
    <property type="evidence" value="ECO:0007669"/>
    <property type="project" value="TreeGrafter"/>
</dbReference>
<evidence type="ECO:0000256" key="1">
    <source>
        <dbReference type="ARBA" id="ARBA00004418"/>
    </source>
</evidence>
<gene>
    <name evidence="8" type="ORF">C0081_20195</name>
</gene>
<keyword evidence="9" id="KW-1185">Reference proteome</keyword>
<dbReference type="CDD" id="cd08498">
    <property type="entry name" value="PBP2_NikA_DppA_OppA_like_2"/>
    <property type="match status" value="1"/>
</dbReference>
<keyword evidence="4 6" id="KW-0732">Signal</keyword>
<dbReference type="InterPro" id="IPR000914">
    <property type="entry name" value="SBP_5_dom"/>
</dbReference>
<dbReference type="AlphaFoldDB" id="A0A2N5XLT5"/>
<dbReference type="GO" id="GO:0043190">
    <property type="term" value="C:ATP-binding cassette (ABC) transporter complex"/>
    <property type="evidence" value="ECO:0007669"/>
    <property type="project" value="InterPro"/>
</dbReference>
<protein>
    <submittedName>
        <fullName evidence="8">ABC transporter substrate-binding protein</fullName>
    </submittedName>
</protein>
<dbReference type="GO" id="GO:0030288">
    <property type="term" value="C:outer membrane-bounded periplasmic space"/>
    <property type="evidence" value="ECO:0007669"/>
    <property type="project" value="UniProtKB-ARBA"/>
</dbReference>
<feature type="chain" id="PRO_5014743191" evidence="6">
    <location>
        <begin position="26"/>
        <end position="531"/>
    </location>
</feature>
<evidence type="ECO:0000256" key="6">
    <source>
        <dbReference type="SAM" id="SignalP"/>
    </source>
</evidence>
<evidence type="ECO:0000256" key="3">
    <source>
        <dbReference type="ARBA" id="ARBA00022448"/>
    </source>
</evidence>
<evidence type="ECO:0000256" key="2">
    <source>
        <dbReference type="ARBA" id="ARBA00005695"/>
    </source>
</evidence>
<comment type="caution">
    <text evidence="8">The sequence shown here is derived from an EMBL/GenBank/DDBJ whole genome shotgun (WGS) entry which is preliminary data.</text>
</comment>
<evidence type="ECO:0000256" key="4">
    <source>
        <dbReference type="ARBA" id="ARBA00022729"/>
    </source>
</evidence>
<name>A0A2N5XLT5_9HYPH</name>
<dbReference type="GO" id="GO:1904680">
    <property type="term" value="F:peptide transmembrane transporter activity"/>
    <property type="evidence" value="ECO:0007669"/>
    <property type="project" value="TreeGrafter"/>
</dbReference>
<evidence type="ECO:0000313" key="8">
    <source>
        <dbReference type="EMBL" id="PLW75390.1"/>
    </source>
</evidence>
<organism evidence="8 9">
    <name type="scientific">Cohaesibacter celericrescens</name>
    <dbReference type="NCBI Taxonomy" id="2067669"/>
    <lineage>
        <taxon>Bacteria</taxon>
        <taxon>Pseudomonadati</taxon>
        <taxon>Pseudomonadota</taxon>
        <taxon>Alphaproteobacteria</taxon>
        <taxon>Hyphomicrobiales</taxon>
        <taxon>Cohaesibacteraceae</taxon>
    </lineage>
</organism>
<comment type="similarity">
    <text evidence="2">Belongs to the bacterial solute-binding protein 5 family.</text>
</comment>
<dbReference type="Gene3D" id="3.90.76.10">
    <property type="entry name" value="Dipeptide-binding Protein, Domain 1"/>
    <property type="match status" value="1"/>
</dbReference>
<dbReference type="PANTHER" id="PTHR30290:SF9">
    <property type="entry name" value="OLIGOPEPTIDE-BINDING PROTEIN APPA"/>
    <property type="match status" value="1"/>
</dbReference>
<reference evidence="8 9" key="1">
    <citation type="submission" date="2018-01" db="EMBL/GenBank/DDBJ databases">
        <title>The draft genome sequence of Cohaesibacter sp. H1304.</title>
        <authorList>
            <person name="Wang N.-N."/>
            <person name="Du Z.-J."/>
        </authorList>
    </citation>
    <scope>NUCLEOTIDE SEQUENCE [LARGE SCALE GENOMIC DNA]</scope>
    <source>
        <strain evidence="8 9">H1304</strain>
    </source>
</reference>
<dbReference type="PIRSF" id="PIRSF002741">
    <property type="entry name" value="MppA"/>
    <property type="match status" value="1"/>
</dbReference>
<dbReference type="SUPFAM" id="SSF53850">
    <property type="entry name" value="Periplasmic binding protein-like II"/>
    <property type="match status" value="1"/>
</dbReference>
<accession>A0A2N5XLT5</accession>
<dbReference type="InterPro" id="IPR030678">
    <property type="entry name" value="Peptide/Ni-bd"/>
</dbReference>
<feature type="region of interest" description="Disordered" evidence="5">
    <location>
        <begin position="165"/>
        <end position="186"/>
    </location>
</feature>
<feature type="domain" description="Solute-binding protein family 5" evidence="7">
    <location>
        <begin position="69"/>
        <end position="447"/>
    </location>
</feature>
<feature type="compositionally biased region" description="Polar residues" evidence="5">
    <location>
        <begin position="166"/>
        <end position="186"/>
    </location>
</feature>
<feature type="signal peptide" evidence="6">
    <location>
        <begin position="1"/>
        <end position="25"/>
    </location>
</feature>
<evidence type="ECO:0000313" key="9">
    <source>
        <dbReference type="Proteomes" id="UP000234881"/>
    </source>
</evidence>
<dbReference type="InterPro" id="IPR039424">
    <property type="entry name" value="SBP_5"/>
</dbReference>
<sequence>MAKFKNMLLVTATLSALALTAPVQAETFKFAFQGDVTSLDPYSLNETFTLGFQGNIYEGLVSFDENLQLIPALAESWENPEPNKWIFHLRKGVKFHDGADFNADDVIFSWKRALSKGSDLRGRAGTISEMTKIDDYTVEAITPTPSPVLMLDLTQLYMMDKEWSEKNGTTEATSASDTNSNNYASMHTNGTGPFVLAERQPDVKTHLVRFDGYWKDIKSNVTSVEFTPIKQAATRVAALVSGELDLVFPVPVQDWRRLEESEGVKPLNGPEARTIFLGMDQFRDELRYSNVKGKNPFKDIRVRKAFAHAINLVAIQKKVMRGASTPAGQLIAPQINGFNAEFNTPYAYDPAQSKALLAEAGYPEGFEVGMDCPNDRYVNDEKICQAVASMLAKVGVKINLNAQPKSKYFAKVLATNDFDTSFYLLGWTPGSIDAHNVFVNLLHSQDTEAQLGMFNLGNYTNARIDELVTMVGGETDQAKRQALIDEGFKIAKDEVGYLPLHQQPLSWGVRDGVTVAQRADNVLDLRNVVMP</sequence>
<proteinExistence type="inferred from homology"/>
<dbReference type="Pfam" id="PF00496">
    <property type="entry name" value="SBP_bac_5"/>
    <property type="match status" value="1"/>
</dbReference>
<dbReference type="RefSeq" id="WP_101535543.1">
    <property type="nucleotide sequence ID" value="NZ_PKUQ01000052.1"/>
</dbReference>
<dbReference type="EMBL" id="PKUQ01000052">
    <property type="protein sequence ID" value="PLW75390.1"/>
    <property type="molecule type" value="Genomic_DNA"/>
</dbReference>
<evidence type="ECO:0000256" key="5">
    <source>
        <dbReference type="SAM" id="MobiDB-lite"/>
    </source>
</evidence>
<dbReference type="PANTHER" id="PTHR30290">
    <property type="entry name" value="PERIPLASMIC BINDING COMPONENT OF ABC TRANSPORTER"/>
    <property type="match status" value="1"/>
</dbReference>
<dbReference type="Gene3D" id="3.40.190.10">
    <property type="entry name" value="Periplasmic binding protein-like II"/>
    <property type="match status" value="1"/>
</dbReference>
<dbReference type="Gene3D" id="3.10.105.10">
    <property type="entry name" value="Dipeptide-binding Protein, Domain 3"/>
    <property type="match status" value="1"/>
</dbReference>
<dbReference type="OrthoDB" id="9803988at2"/>
<dbReference type="Proteomes" id="UP000234881">
    <property type="component" value="Unassembled WGS sequence"/>
</dbReference>
<keyword evidence="3" id="KW-0813">Transport</keyword>
<evidence type="ECO:0000259" key="7">
    <source>
        <dbReference type="Pfam" id="PF00496"/>
    </source>
</evidence>